<dbReference type="NCBIfam" id="TIGR03640">
    <property type="entry name" value="cas1_DVULG"/>
    <property type="match status" value="1"/>
</dbReference>
<evidence type="ECO:0000256" key="2">
    <source>
        <dbReference type="ARBA" id="ARBA00022723"/>
    </source>
</evidence>
<dbReference type="GO" id="GO:0003677">
    <property type="term" value="F:DNA binding"/>
    <property type="evidence" value="ECO:0007669"/>
    <property type="project" value="UniProtKB-KW"/>
</dbReference>
<keyword evidence="1 10" id="KW-0540">Nuclease</keyword>
<comment type="subunit">
    <text evidence="9 10">Homodimer, forms a heterotetramer with a Cas2 homodimer.</text>
</comment>
<dbReference type="HAMAP" id="MF_01470">
    <property type="entry name" value="Cas1"/>
    <property type="match status" value="1"/>
</dbReference>
<dbReference type="GO" id="GO:0016787">
    <property type="term" value="F:hydrolase activity"/>
    <property type="evidence" value="ECO:0007669"/>
    <property type="project" value="UniProtKB-KW"/>
</dbReference>
<gene>
    <name evidence="10 11" type="primary">cas1</name>
</gene>
<protein>
    <recommendedName>
        <fullName evidence="10">CRISPR-associated endonuclease Cas1</fullName>
        <ecNumber evidence="10">3.1.-.-</ecNumber>
    </recommendedName>
</protein>
<comment type="function">
    <text evidence="10">CRISPR (clustered regularly interspaced short palindromic repeat), is an adaptive immune system that provides protection against mobile genetic elements (viruses, transposable elements and conjugative plasmids). CRISPR clusters contain spacers, sequences complementary to antecedent mobile elements, and target invading nucleic acids. CRISPR clusters are transcribed and processed into CRISPR RNA (crRNA). Acts as a dsDNA endonuclease. Involved in the integration of spacer DNA into the CRISPR cassette.</text>
</comment>
<evidence type="ECO:0000256" key="8">
    <source>
        <dbReference type="ARBA" id="ARBA00023211"/>
    </source>
</evidence>
<evidence type="ECO:0000313" key="11">
    <source>
        <dbReference type="EMBL" id="BAN13316.1"/>
    </source>
</evidence>
<sequence>MKLDLCLMRIEHRNPYLLLAAKLVQLLENVYLKLLEEINRPSISIIFLMILMKKLTNSIYVTTQGSYLHKERDTIVLEVNKKKVAQIPVHSIGQIYCFGNVLISPFLVGFCGERNVLLSLFTENGRYLGRFIGEQSGNVLLRKNQFRIAENNPLSIAKNIIAAKIQSSKRVLQRFIRNHTNNSEIESTIGSLTFILNNIKNITSKQSLLGLEGDAASRYFSVFDTLILKPSNFRFNGRFKRPPTDPVNAILSFLYSVLSNDITSALQGVGLDPQVGFLHSDRSGRSSLSLDILEELRAWLVDRLVLTMINLKQIDINGFEVELSGAIRMKDDLRKKILSIYQSKKQELIIHPYINEKIPIGLIPHVQSQLLARHLRGELQEYPPFLMR</sequence>
<evidence type="ECO:0000256" key="5">
    <source>
        <dbReference type="ARBA" id="ARBA00022842"/>
    </source>
</evidence>
<evidence type="ECO:0000256" key="7">
    <source>
        <dbReference type="ARBA" id="ARBA00023125"/>
    </source>
</evidence>
<evidence type="ECO:0000256" key="6">
    <source>
        <dbReference type="ARBA" id="ARBA00023118"/>
    </source>
</evidence>
<keyword evidence="3 10" id="KW-0255">Endonuclease</keyword>
<keyword evidence="7 10" id="KW-0238">DNA-binding</keyword>
<dbReference type="InterPro" id="IPR050646">
    <property type="entry name" value="Cas1"/>
</dbReference>
<feature type="binding site" evidence="10">
    <location>
        <position position="279"/>
    </location>
    <ligand>
        <name>Mn(2+)</name>
        <dbReference type="ChEBI" id="CHEBI:29035"/>
    </ligand>
</feature>
<feature type="binding site" evidence="10">
    <location>
        <position position="294"/>
    </location>
    <ligand>
        <name>Mn(2+)</name>
        <dbReference type="ChEBI" id="CHEBI:29035"/>
    </ligand>
</feature>
<dbReference type="CDD" id="cd09721">
    <property type="entry name" value="Cas1_I-C"/>
    <property type="match status" value="1"/>
</dbReference>
<accession>M5B4M3</accession>
<comment type="cofactor">
    <cofactor evidence="10">
        <name>Mg(2+)</name>
        <dbReference type="ChEBI" id="CHEBI:18420"/>
    </cofactor>
    <cofactor evidence="10">
        <name>Mn(2+)</name>
        <dbReference type="ChEBI" id="CHEBI:29035"/>
    </cofactor>
</comment>
<evidence type="ECO:0000256" key="3">
    <source>
        <dbReference type="ARBA" id="ARBA00022759"/>
    </source>
</evidence>
<dbReference type="GO" id="GO:0043571">
    <property type="term" value="P:maintenance of CRISPR repeat elements"/>
    <property type="evidence" value="ECO:0007669"/>
    <property type="project" value="UniProtKB-UniRule"/>
</dbReference>
<organism evidence="11">
    <name type="scientific">Taylorella equigenitalis</name>
    <dbReference type="NCBI Taxonomy" id="29575"/>
    <lineage>
        <taxon>Bacteria</taxon>
        <taxon>Pseudomonadati</taxon>
        <taxon>Pseudomonadota</taxon>
        <taxon>Betaproteobacteria</taxon>
        <taxon>Burkholderiales</taxon>
        <taxon>Alcaligenaceae</taxon>
        <taxon>Taylorella</taxon>
    </lineage>
</organism>
<dbReference type="InterPro" id="IPR002729">
    <property type="entry name" value="CRISPR-assoc_Cas1"/>
</dbReference>
<keyword evidence="4 10" id="KW-0378">Hydrolase</keyword>
<evidence type="ECO:0000256" key="4">
    <source>
        <dbReference type="ARBA" id="ARBA00022801"/>
    </source>
</evidence>
<dbReference type="InterPro" id="IPR042206">
    <property type="entry name" value="CRISPR-assoc_Cas1_C"/>
</dbReference>
<reference evidence="11" key="1">
    <citation type="submission" date="2012-01" db="EMBL/GenBank/DDBJ databases">
        <title>Molecular identification and characterization of clustered regularly interspaced short palindrome repeats (CRISPRs) genes cluster in Japanese Taylorella equigenitalis isolate EQ59.</title>
        <authorList>
            <person name="Hara Y."/>
            <person name="Hayashi K."/>
            <person name="Nakajima T."/>
            <person name="Tazumi A."/>
            <person name="Moore J.E."/>
            <person name="Matsuda M."/>
        </authorList>
    </citation>
    <scope>NUCLEOTIDE SEQUENCE</scope>
    <source>
        <strain evidence="11">EQ59</strain>
    </source>
</reference>
<dbReference type="InterPro" id="IPR042211">
    <property type="entry name" value="CRISPR-assoc_Cas1_N"/>
</dbReference>
<keyword evidence="5 10" id="KW-0460">Magnesium</keyword>
<dbReference type="PANTHER" id="PTHR34353:SF2">
    <property type="entry name" value="CRISPR-ASSOCIATED ENDONUCLEASE CAS1 1"/>
    <property type="match status" value="1"/>
</dbReference>
<dbReference type="Gene3D" id="1.20.120.920">
    <property type="entry name" value="CRISPR-associated endonuclease Cas1, C-terminal domain"/>
    <property type="match status" value="1"/>
</dbReference>
<dbReference type="GO" id="GO:0004520">
    <property type="term" value="F:DNA endonuclease activity"/>
    <property type="evidence" value="ECO:0007669"/>
    <property type="project" value="InterPro"/>
</dbReference>
<dbReference type="InterPro" id="IPR019856">
    <property type="entry name" value="CRISPR-assoc_Cas1_DVULG"/>
</dbReference>
<dbReference type="Pfam" id="PF01867">
    <property type="entry name" value="Cas_Cas1"/>
    <property type="match status" value="1"/>
</dbReference>
<keyword evidence="2 10" id="KW-0479">Metal-binding</keyword>
<comment type="similarity">
    <text evidence="10">Belongs to the CRISPR-associated endonuclease Cas1 family.</text>
</comment>
<dbReference type="Gene3D" id="3.100.10.20">
    <property type="entry name" value="CRISPR-associated endonuclease Cas1, N-terminal domain"/>
    <property type="match status" value="1"/>
</dbReference>
<name>M5B4M3_9BURK</name>
<evidence type="ECO:0000256" key="1">
    <source>
        <dbReference type="ARBA" id="ARBA00022722"/>
    </source>
</evidence>
<dbReference type="PANTHER" id="PTHR34353">
    <property type="entry name" value="CRISPR-ASSOCIATED ENDONUCLEASE CAS1 1"/>
    <property type="match status" value="1"/>
</dbReference>
<keyword evidence="6 10" id="KW-0051">Antiviral defense</keyword>
<dbReference type="GO" id="GO:0051607">
    <property type="term" value="P:defense response to virus"/>
    <property type="evidence" value="ECO:0007669"/>
    <property type="project" value="UniProtKB-UniRule"/>
</dbReference>
<dbReference type="NCBIfam" id="TIGR00287">
    <property type="entry name" value="cas1"/>
    <property type="match status" value="1"/>
</dbReference>
<dbReference type="EC" id="3.1.-.-" evidence="10"/>
<evidence type="ECO:0000256" key="9">
    <source>
        <dbReference type="ARBA" id="ARBA00038592"/>
    </source>
</evidence>
<feature type="binding site" evidence="10">
    <location>
        <position position="212"/>
    </location>
    <ligand>
        <name>Mn(2+)</name>
        <dbReference type="ChEBI" id="CHEBI:29035"/>
    </ligand>
</feature>
<dbReference type="GO" id="GO:0046872">
    <property type="term" value="F:metal ion binding"/>
    <property type="evidence" value="ECO:0007669"/>
    <property type="project" value="UniProtKB-UniRule"/>
</dbReference>
<dbReference type="EMBL" id="AB695254">
    <property type="protein sequence ID" value="BAN13316.1"/>
    <property type="molecule type" value="Genomic_DNA"/>
</dbReference>
<dbReference type="AlphaFoldDB" id="M5B4M3"/>
<proteinExistence type="inferred from homology"/>
<evidence type="ECO:0000256" key="10">
    <source>
        <dbReference type="HAMAP-Rule" id="MF_01470"/>
    </source>
</evidence>
<keyword evidence="8 10" id="KW-0464">Manganese</keyword>